<gene>
    <name evidence="9" type="primary">argS</name>
    <name evidence="13" type="ORF">GXW78_07370</name>
</gene>
<protein>
    <recommendedName>
        <fullName evidence="9">Arginine--tRNA ligase</fullName>
        <ecNumber evidence="9">6.1.1.19</ecNumber>
    </recommendedName>
    <alternativeName>
        <fullName evidence="9">Arginyl-tRNA synthetase</fullName>
        <shortName evidence="9">ArgRS</shortName>
    </alternativeName>
</protein>
<dbReference type="InterPro" id="IPR009080">
    <property type="entry name" value="tRNAsynth_Ia_anticodon-bd"/>
</dbReference>
<evidence type="ECO:0000256" key="5">
    <source>
        <dbReference type="ARBA" id="ARBA00022840"/>
    </source>
</evidence>
<dbReference type="Gene3D" id="3.30.1360.70">
    <property type="entry name" value="Arginyl tRNA synthetase N-terminal domain"/>
    <property type="match status" value="1"/>
</dbReference>
<dbReference type="SMART" id="SM01016">
    <property type="entry name" value="Arg_tRNA_synt_N"/>
    <property type="match status" value="1"/>
</dbReference>
<evidence type="ECO:0000256" key="9">
    <source>
        <dbReference type="HAMAP-Rule" id="MF_00123"/>
    </source>
</evidence>
<dbReference type="InterPro" id="IPR014729">
    <property type="entry name" value="Rossmann-like_a/b/a_fold"/>
</dbReference>
<organism evidence="13 14">
    <name type="scientific">Neoroseomonas terrae</name>
    <dbReference type="NCBI Taxonomy" id="424799"/>
    <lineage>
        <taxon>Bacteria</taxon>
        <taxon>Pseudomonadati</taxon>
        <taxon>Pseudomonadota</taxon>
        <taxon>Alphaproteobacteria</taxon>
        <taxon>Acetobacterales</taxon>
        <taxon>Acetobacteraceae</taxon>
        <taxon>Neoroseomonas</taxon>
    </lineage>
</organism>
<dbReference type="Pfam" id="PF00750">
    <property type="entry name" value="tRNA-synt_1d"/>
    <property type="match status" value="1"/>
</dbReference>
<sequence length="615" mass="66985">MTENIFTLLTQEVRGLLAALLPDLPAEALARVQVEPPRDPAHGDMATNAALVAAKPARMPPPKLAAALAERLLALPMVTEATPAGPGFVNLRLDENFLRGQVSTVLKAGTAYGDSRLGGGVRANVEYVSANPTGPMHVGHCRGAVVGDALANLMKKAGWAVTKEYYINDAGNQVQALGWATYWRYVRTVTMDADAWNAENAERRFGVALQYRGDYLVAVGEALAERFGDTLMPREVGASELPPEETMSAFGPALERGWLVKTSWIDTCRETAVAMMMVAIREDLAMLGVAQDVFRSERAMVEAGAVEGAVSLLERKGLIYEGVLEPPKGKTPDDWEPRPQTLFRATDFGDDVDRPLRKSDGSNTYFANDIAYHADKVGRGEQLLIDVWGADHGGYVPRMTAAVKAVSDGRVPLEIVLCQIVHVLKGGEPVRMSKRAGTYITLRDLIEEVGRDAVRFTMLTRKSDAQMEFDLDRVVEQSRDNPVFYVQYAHARCCSVLRQAEAMDPALTAGLGAVSLAALTDGAEMALIRRIAAWPRMVEAAATAREPHRIAFYLGDLAGDFHVLWNRGRDDSTLRFIREEDPVATRARLALVAATATVIRSGLGVMGVTPVNEMR</sequence>
<evidence type="ECO:0000259" key="11">
    <source>
        <dbReference type="SMART" id="SM00836"/>
    </source>
</evidence>
<dbReference type="InterPro" id="IPR008909">
    <property type="entry name" value="DALR_anticod-bd"/>
</dbReference>
<evidence type="ECO:0000256" key="8">
    <source>
        <dbReference type="ARBA" id="ARBA00049339"/>
    </source>
</evidence>
<keyword evidence="2 9" id="KW-0963">Cytoplasm</keyword>
<keyword evidence="14" id="KW-1185">Reference proteome</keyword>
<dbReference type="SMART" id="SM00836">
    <property type="entry name" value="DALR_1"/>
    <property type="match status" value="1"/>
</dbReference>
<accession>A0ABS5EET6</accession>
<dbReference type="PROSITE" id="PS00178">
    <property type="entry name" value="AA_TRNA_LIGASE_I"/>
    <property type="match status" value="1"/>
</dbReference>
<keyword evidence="4 9" id="KW-0547">Nucleotide-binding</keyword>
<dbReference type="SUPFAM" id="SSF55190">
    <property type="entry name" value="Arginyl-tRNA synthetase (ArgRS), N-terminal 'additional' domain"/>
    <property type="match status" value="1"/>
</dbReference>
<evidence type="ECO:0000259" key="12">
    <source>
        <dbReference type="SMART" id="SM01016"/>
    </source>
</evidence>
<comment type="catalytic activity">
    <reaction evidence="8 9">
        <text>tRNA(Arg) + L-arginine + ATP = L-arginyl-tRNA(Arg) + AMP + diphosphate</text>
        <dbReference type="Rhea" id="RHEA:20301"/>
        <dbReference type="Rhea" id="RHEA-COMP:9658"/>
        <dbReference type="Rhea" id="RHEA-COMP:9673"/>
        <dbReference type="ChEBI" id="CHEBI:30616"/>
        <dbReference type="ChEBI" id="CHEBI:32682"/>
        <dbReference type="ChEBI" id="CHEBI:33019"/>
        <dbReference type="ChEBI" id="CHEBI:78442"/>
        <dbReference type="ChEBI" id="CHEBI:78513"/>
        <dbReference type="ChEBI" id="CHEBI:456215"/>
        <dbReference type="EC" id="6.1.1.19"/>
    </reaction>
</comment>
<comment type="subunit">
    <text evidence="9">Monomer.</text>
</comment>
<dbReference type="Gene3D" id="1.10.730.10">
    <property type="entry name" value="Isoleucyl-tRNA Synthetase, Domain 1"/>
    <property type="match status" value="1"/>
</dbReference>
<dbReference type="CDD" id="cd00671">
    <property type="entry name" value="ArgRS_core"/>
    <property type="match status" value="1"/>
</dbReference>
<evidence type="ECO:0000313" key="14">
    <source>
        <dbReference type="Proteomes" id="UP000698752"/>
    </source>
</evidence>
<dbReference type="Pfam" id="PF03485">
    <property type="entry name" value="Arg_tRNA_synt_N"/>
    <property type="match status" value="1"/>
</dbReference>
<dbReference type="GO" id="GO:0004814">
    <property type="term" value="F:arginine-tRNA ligase activity"/>
    <property type="evidence" value="ECO:0007669"/>
    <property type="project" value="UniProtKB-EC"/>
</dbReference>
<dbReference type="EMBL" id="JAAEDI010000006">
    <property type="protein sequence ID" value="MBR0649475.1"/>
    <property type="molecule type" value="Genomic_DNA"/>
</dbReference>
<comment type="subcellular location">
    <subcellularLocation>
        <location evidence="9">Cytoplasm</location>
    </subcellularLocation>
</comment>
<evidence type="ECO:0000256" key="7">
    <source>
        <dbReference type="ARBA" id="ARBA00023146"/>
    </source>
</evidence>
<dbReference type="RefSeq" id="WP_211867472.1">
    <property type="nucleotide sequence ID" value="NZ_JAAEDI010000006.1"/>
</dbReference>
<dbReference type="PRINTS" id="PR01038">
    <property type="entry name" value="TRNASYNTHARG"/>
</dbReference>
<dbReference type="InterPro" id="IPR001412">
    <property type="entry name" value="aa-tRNA-synth_I_CS"/>
</dbReference>
<evidence type="ECO:0000256" key="4">
    <source>
        <dbReference type="ARBA" id="ARBA00022741"/>
    </source>
</evidence>
<dbReference type="PANTHER" id="PTHR11956">
    <property type="entry name" value="ARGINYL-TRNA SYNTHETASE"/>
    <property type="match status" value="1"/>
</dbReference>
<dbReference type="HAMAP" id="MF_00123">
    <property type="entry name" value="Arg_tRNA_synth"/>
    <property type="match status" value="1"/>
</dbReference>
<dbReference type="PANTHER" id="PTHR11956:SF5">
    <property type="entry name" value="ARGININE--TRNA LIGASE, CYTOPLASMIC"/>
    <property type="match status" value="1"/>
</dbReference>
<dbReference type="EC" id="6.1.1.19" evidence="9"/>
<evidence type="ECO:0000256" key="1">
    <source>
        <dbReference type="ARBA" id="ARBA00005594"/>
    </source>
</evidence>
<evidence type="ECO:0000256" key="10">
    <source>
        <dbReference type="RuleBase" id="RU363038"/>
    </source>
</evidence>
<evidence type="ECO:0000256" key="2">
    <source>
        <dbReference type="ARBA" id="ARBA00022490"/>
    </source>
</evidence>
<dbReference type="SUPFAM" id="SSF47323">
    <property type="entry name" value="Anticodon-binding domain of a subclass of class I aminoacyl-tRNA synthetases"/>
    <property type="match status" value="1"/>
</dbReference>
<feature type="short sequence motif" description="'HIGH' region" evidence="9">
    <location>
        <begin position="130"/>
        <end position="140"/>
    </location>
</feature>
<reference evidence="14" key="1">
    <citation type="journal article" date="2021" name="Syst. Appl. Microbiol.">
        <title>Roseomonas hellenica sp. nov., isolated from roots of wild-growing Alkanna tinctoria.</title>
        <authorList>
            <person name="Rat A."/>
            <person name="Naranjo H.D."/>
            <person name="Lebbe L."/>
            <person name="Cnockaert M."/>
            <person name="Krigas N."/>
            <person name="Grigoriadou K."/>
            <person name="Maloupa E."/>
            <person name="Willems A."/>
        </authorList>
    </citation>
    <scope>NUCLEOTIDE SEQUENCE [LARGE SCALE GENOMIC DNA]</scope>
    <source>
        <strain evidence="14">LMG 31159</strain>
    </source>
</reference>
<dbReference type="Proteomes" id="UP000698752">
    <property type="component" value="Unassembled WGS sequence"/>
</dbReference>
<dbReference type="InterPro" id="IPR005148">
    <property type="entry name" value="Arg-tRNA-synth_N"/>
</dbReference>
<keyword evidence="5 9" id="KW-0067">ATP-binding</keyword>
<comment type="caution">
    <text evidence="13">The sequence shown here is derived from an EMBL/GenBank/DDBJ whole genome shotgun (WGS) entry which is preliminary data.</text>
</comment>
<comment type="similarity">
    <text evidence="1 9 10">Belongs to the class-I aminoacyl-tRNA synthetase family.</text>
</comment>
<dbReference type="InterPro" id="IPR035684">
    <property type="entry name" value="ArgRS_core"/>
</dbReference>
<evidence type="ECO:0000256" key="3">
    <source>
        <dbReference type="ARBA" id="ARBA00022598"/>
    </source>
</evidence>
<keyword evidence="3 9" id="KW-0436">Ligase</keyword>
<evidence type="ECO:0000256" key="6">
    <source>
        <dbReference type="ARBA" id="ARBA00022917"/>
    </source>
</evidence>
<dbReference type="Pfam" id="PF05746">
    <property type="entry name" value="DALR_1"/>
    <property type="match status" value="1"/>
</dbReference>
<feature type="domain" description="Arginyl tRNA synthetase N-terminal" evidence="12">
    <location>
        <begin position="3"/>
        <end position="93"/>
    </location>
</feature>
<dbReference type="InterPro" id="IPR001278">
    <property type="entry name" value="Arg-tRNA-ligase"/>
</dbReference>
<proteinExistence type="inferred from homology"/>
<name>A0ABS5EET6_9PROT</name>
<dbReference type="Gene3D" id="3.40.50.620">
    <property type="entry name" value="HUPs"/>
    <property type="match status" value="1"/>
</dbReference>
<feature type="domain" description="DALR anticodon binding" evidence="11">
    <location>
        <begin position="486"/>
        <end position="614"/>
    </location>
</feature>
<keyword evidence="7 9" id="KW-0030">Aminoacyl-tRNA synthetase</keyword>
<keyword evidence="6 9" id="KW-0648">Protein biosynthesis</keyword>
<dbReference type="InterPro" id="IPR036695">
    <property type="entry name" value="Arg-tRNA-synth_N_sf"/>
</dbReference>
<dbReference type="SUPFAM" id="SSF52374">
    <property type="entry name" value="Nucleotidylyl transferase"/>
    <property type="match status" value="1"/>
</dbReference>
<evidence type="ECO:0000313" key="13">
    <source>
        <dbReference type="EMBL" id="MBR0649475.1"/>
    </source>
</evidence>